<proteinExistence type="inferred from homology"/>
<accession>A0AAN8F4L3</accession>
<evidence type="ECO:0000256" key="5">
    <source>
        <dbReference type="ARBA" id="ARBA00022692"/>
    </source>
</evidence>
<dbReference type="GO" id="GO:0000139">
    <property type="term" value="C:Golgi membrane"/>
    <property type="evidence" value="ECO:0007669"/>
    <property type="project" value="UniProtKB-SubCell"/>
</dbReference>
<name>A0AAN8F4L3_TRICO</name>
<dbReference type="Gene3D" id="3.90.550.50">
    <property type="match status" value="1"/>
</dbReference>
<comment type="subcellular location">
    <subcellularLocation>
        <location evidence="1 10">Golgi apparatus membrane</location>
        <topology evidence="1 10">Single-pass type II membrane protein</topology>
    </subcellularLocation>
</comment>
<keyword evidence="12" id="KW-1185">Reference proteome</keyword>
<comment type="similarity">
    <text evidence="2 10">Belongs to the glycosyltransferase 31 family.</text>
</comment>
<reference evidence="11 12" key="1">
    <citation type="submission" date="2019-10" db="EMBL/GenBank/DDBJ databases">
        <title>Assembly and Annotation for the nematode Trichostrongylus colubriformis.</title>
        <authorList>
            <person name="Martin J."/>
        </authorList>
    </citation>
    <scope>NUCLEOTIDE SEQUENCE [LARGE SCALE GENOMIC DNA]</scope>
    <source>
        <strain evidence="11">G859</strain>
        <tissue evidence="11">Whole worm</tissue>
    </source>
</reference>
<keyword evidence="3 10" id="KW-0328">Glycosyltransferase</keyword>
<dbReference type="EC" id="2.4.1.-" evidence="10"/>
<dbReference type="AlphaFoldDB" id="A0AAN8F4L3"/>
<dbReference type="EMBL" id="WIXE01020452">
    <property type="protein sequence ID" value="KAK5969204.1"/>
    <property type="molecule type" value="Genomic_DNA"/>
</dbReference>
<evidence type="ECO:0000256" key="2">
    <source>
        <dbReference type="ARBA" id="ARBA00008661"/>
    </source>
</evidence>
<feature type="transmembrane region" description="Helical" evidence="10">
    <location>
        <begin position="12"/>
        <end position="33"/>
    </location>
</feature>
<evidence type="ECO:0000256" key="4">
    <source>
        <dbReference type="ARBA" id="ARBA00022679"/>
    </source>
</evidence>
<evidence type="ECO:0000313" key="12">
    <source>
        <dbReference type="Proteomes" id="UP001331761"/>
    </source>
</evidence>
<evidence type="ECO:0000256" key="10">
    <source>
        <dbReference type="RuleBase" id="RU363063"/>
    </source>
</evidence>
<evidence type="ECO:0000313" key="11">
    <source>
        <dbReference type="EMBL" id="KAK5969204.1"/>
    </source>
</evidence>
<keyword evidence="7 10" id="KW-1133">Transmembrane helix</keyword>
<dbReference type="PANTHER" id="PTHR11214:SF314">
    <property type="entry name" value="HEXOSYLTRANSFERASE"/>
    <property type="match status" value="1"/>
</dbReference>
<sequence>MLYRVSFLKKIGSIVLVIYCFVLLEISLPSTLLNRNILKKPIIHEMNFANFSLSYRYFMMPDLSLCDGSRNHTPLLVATVLTTAKRYEMRQAIRETWASPKEFHAVKTGRILVYFILSAPTTVHELYMLRREQRIHNDLIVTDLPESYNNLVFKVYASMVFHQQYCPMARFLMKVDDDVSVHLDRMVELWKMDTKADMSLYCRVWPKSRPQRDPENKWFVPEQMWPERHFPPYCNGPMYVMGKKAGQILLDQAQIFLPMTIEDLFYTGILVDSTGIRRVNWGKNMMYRSKEFFRGRIACSATEKPILFSVHSLSQPELMRKGFQILKNYECRFAGSAAKPHNKTNL</sequence>
<evidence type="ECO:0000256" key="8">
    <source>
        <dbReference type="ARBA" id="ARBA00023034"/>
    </source>
</evidence>
<organism evidence="11 12">
    <name type="scientific">Trichostrongylus colubriformis</name>
    <name type="common">Black scour worm</name>
    <dbReference type="NCBI Taxonomy" id="6319"/>
    <lineage>
        <taxon>Eukaryota</taxon>
        <taxon>Metazoa</taxon>
        <taxon>Ecdysozoa</taxon>
        <taxon>Nematoda</taxon>
        <taxon>Chromadorea</taxon>
        <taxon>Rhabditida</taxon>
        <taxon>Rhabditina</taxon>
        <taxon>Rhabditomorpha</taxon>
        <taxon>Strongyloidea</taxon>
        <taxon>Trichostrongylidae</taxon>
        <taxon>Trichostrongylus</taxon>
    </lineage>
</organism>
<keyword evidence="4" id="KW-0808">Transferase</keyword>
<evidence type="ECO:0000256" key="1">
    <source>
        <dbReference type="ARBA" id="ARBA00004323"/>
    </source>
</evidence>
<evidence type="ECO:0000256" key="6">
    <source>
        <dbReference type="ARBA" id="ARBA00022968"/>
    </source>
</evidence>
<evidence type="ECO:0000256" key="3">
    <source>
        <dbReference type="ARBA" id="ARBA00022676"/>
    </source>
</evidence>
<keyword evidence="9 10" id="KW-0472">Membrane</keyword>
<keyword evidence="6 10" id="KW-0735">Signal-anchor</keyword>
<keyword evidence="5 10" id="KW-0812">Transmembrane</keyword>
<dbReference type="PANTHER" id="PTHR11214">
    <property type="entry name" value="BETA-1,3-N-ACETYLGLUCOSAMINYLTRANSFERASE"/>
    <property type="match status" value="1"/>
</dbReference>
<evidence type="ECO:0000256" key="9">
    <source>
        <dbReference type="ARBA" id="ARBA00023136"/>
    </source>
</evidence>
<dbReference type="GO" id="GO:0016758">
    <property type="term" value="F:hexosyltransferase activity"/>
    <property type="evidence" value="ECO:0007669"/>
    <property type="project" value="InterPro"/>
</dbReference>
<comment type="caution">
    <text evidence="11">The sequence shown here is derived from an EMBL/GenBank/DDBJ whole genome shotgun (WGS) entry which is preliminary data.</text>
</comment>
<keyword evidence="8 10" id="KW-0333">Golgi apparatus</keyword>
<dbReference type="GO" id="GO:0006493">
    <property type="term" value="P:protein O-linked glycosylation"/>
    <property type="evidence" value="ECO:0007669"/>
    <property type="project" value="TreeGrafter"/>
</dbReference>
<protein>
    <recommendedName>
        <fullName evidence="10">Hexosyltransferase</fullName>
        <ecNumber evidence="10">2.4.1.-</ecNumber>
    </recommendedName>
</protein>
<dbReference type="Proteomes" id="UP001331761">
    <property type="component" value="Unassembled WGS sequence"/>
</dbReference>
<evidence type="ECO:0000256" key="7">
    <source>
        <dbReference type="ARBA" id="ARBA00022989"/>
    </source>
</evidence>
<dbReference type="Pfam" id="PF01762">
    <property type="entry name" value="Galactosyl_T"/>
    <property type="match status" value="1"/>
</dbReference>
<dbReference type="InterPro" id="IPR002659">
    <property type="entry name" value="Glyco_trans_31"/>
</dbReference>
<gene>
    <name evidence="11" type="ORF">GCK32_012199</name>
</gene>